<proteinExistence type="predicted"/>
<keyword evidence="3" id="KW-1185">Reference proteome</keyword>
<comment type="caution">
    <text evidence="2">The sequence shown here is derived from an EMBL/GenBank/DDBJ whole genome shotgun (WGS) entry which is preliminary data.</text>
</comment>
<feature type="compositionally biased region" description="Basic and acidic residues" evidence="1">
    <location>
        <begin position="367"/>
        <end position="385"/>
    </location>
</feature>
<evidence type="ECO:0008006" key="4">
    <source>
        <dbReference type="Google" id="ProtNLM"/>
    </source>
</evidence>
<evidence type="ECO:0000313" key="3">
    <source>
        <dbReference type="Proteomes" id="UP000266723"/>
    </source>
</evidence>
<evidence type="ECO:0000313" key="2">
    <source>
        <dbReference type="EMBL" id="KAF3569513.1"/>
    </source>
</evidence>
<feature type="region of interest" description="Disordered" evidence="1">
    <location>
        <begin position="237"/>
        <end position="297"/>
    </location>
</feature>
<dbReference type="EMBL" id="QGKV02000759">
    <property type="protein sequence ID" value="KAF3569513.1"/>
    <property type="molecule type" value="Genomic_DNA"/>
</dbReference>
<reference evidence="2 3" key="1">
    <citation type="journal article" date="2020" name="BMC Genomics">
        <title>Intraspecific diversification of the crop wild relative Brassica cretica Lam. using demographic model selection.</title>
        <authorList>
            <person name="Kioukis A."/>
            <person name="Michalopoulou V.A."/>
            <person name="Briers L."/>
            <person name="Pirintsos S."/>
            <person name="Studholme D.J."/>
            <person name="Pavlidis P."/>
            <person name="Sarris P.F."/>
        </authorList>
    </citation>
    <scope>NUCLEOTIDE SEQUENCE [LARGE SCALE GENOMIC DNA]</scope>
    <source>
        <strain evidence="3">cv. PFS-1207/04</strain>
    </source>
</reference>
<feature type="region of interest" description="Disordered" evidence="1">
    <location>
        <begin position="19"/>
        <end position="40"/>
    </location>
</feature>
<gene>
    <name evidence="2" type="ORF">DY000_02012771</name>
</gene>
<feature type="region of interest" description="Disordered" evidence="1">
    <location>
        <begin position="176"/>
        <end position="204"/>
    </location>
</feature>
<name>A0ABQ7DAW4_BRACR</name>
<protein>
    <recommendedName>
        <fullName evidence="4">DOG1 domain-containing protein</fullName>
    </recommendedName>
</protein>
<feature type="compositionally biased region" description="Basic and acidic residues" evidence="1">
    <location>
        <begin position="261"/>
        <end position="279"/>
    </location>
</feature>
<feature type="region of interest" description="Disordered" evidence="1">
    <location>
        <begin position="366"/>
        <end position="402"/>
    </location>
</feature>
<accession>A0ABQ7DAW4</accession>
<organism evidence="2 3">
    <name type="scientific">Brassica cretica</name>
    <name type="common">Mustard</name>
    <dbReference type="NCBI Taxonomy" id="69181"/>
    <lineage>
        <taxon>Eukaryota</taxon>
        <taxon>Viridiplantae</taxon>
        <taxon>Streptophyta</taxon>
        <taxon>Embryophyta</taxon>
        <taxon>Tracheophyta</taxon>
        <taxon>Spermatophyta</taxon>
        <taxon>Magnoliopsida</taxon>
        <taxon>eudicotyledons</taxon>
        <taxon>Gunneridae</taxon>
        <taxon>Pentapetalae</taxon>
        <taxon>rosids</taxon>
        <taxon>malvids</taxon>
        <taxon>Brassicales</taxon>
        <taxon>Brassicaceae</taxon>
        <taxon>Brassiceae</taxon>
        <taxon>Brassica</taxon>
    </lineage>
</organism>
<sequence length="446" mass="48037">MSPILDRIVRTDCGARQCTDQSWTSDPVAGRGPGQAQSAQESVVSAHSVLSSGLETSVPWSKLMVKDVRQLSLNLDTTETSCLGLDDSLSWGQLAISSPQLGGVFRSRPVWSGPSVYRAVPMVRVGRRDQVRSWLNQAMRQRPGGVGFRVGTARGAVWAVMGAVLSGFGRKEFDRGKQGVMDTRQREKEKEKDLATGERTPKVQTWTVVSERNCEDSSRGKMCGDWVFVDRCEGTKRKSNKGKEAAGASGNVEAVGVENVGDQRDQDQGEQGETSHTEEQVGLNPTGAAVDDETGPDVEVAEPSIKDVLEAMKLMGAQMVTLTQAFTPLVNSSVGQVLPTQLGTVNTEVGLPQGPILPTEVQVENVGDQRDQDQGEQGETSHTEEQVGLNPTGAAVDDETGPDVEVAEPSIKDVLEAMKLMGAQMVTLTQAFTPLVNSSVGQWNWW</sequence>
<evidence type="ECO:0000256" key="1">
    <source>
        <dbReference type="SAM" id="MobiDB-lite"/>
    </source>
</evidence>
<dbReference type="Proteomes" id="UP000266723">
    <property type="component" value="Unassembled WGS sequence"/>
</dbReference>
<feature type="compositionally biased region" description="Low complexity" evidence="1">
    <location>
        <begin position="250"/>
        <end position="260"/>
    </location>
</feature>
<feature type="compositionally biased region" description="Basic and acidic residues" evidence="1">
    <location>
        <begin position="176"/>
        <end position="201"/>
    </location>
</feature>